<feature type="region of interest" description="Disordered" evidence="2">
    <location>
        <begin position="84"/>
        <end position="127"/>
    </location>
</feature>
<evidence type="ECO:0000313" key="4">
    <source>
        <dbReference type="Proteomes" id="UP001596368"/>
    </source>
</evidence>
<keyword evidence="4" id="KW-1185">Reference proteome</keyword>
<comment type="caution">
    <text evidence="3">The sequence shown here is derived from an EMBL/GenBank/DDBJ whole genome shotgun (WGS) entry which is preliminary data.</text>
</comment>
<evidence type="ECO:0000313" key="3">
    <source>
        <dbReference type="EMBL" id="MFC7135971.1"/>
    </source>
</evidence>
<dbReference type="EMBL" id="JBHSZG010000001">
    <property type="protein sequence ID" value="MFC7135971.1"/>
    <property type="molecule type" value="Genomic_DNA"/>
</dbReference>
<dbReference type="Proteomes" id="UP001596368">
    <property type="component" value="Unassembled WGS sequence"/>
</dbReference>
<accession>A0ABD5XR09</accession>
<name>A0ABD5XR09_9EURY</name>
<sequence length="127" mass="13931">MTDGTGAFDERDLEFAELLVSYATATRERIRSEAALREARRITEQLHDAAAEVAAADDEGELLDRAVRAASDVLSFDKSTITLRRGTNSSRRRTRPTVPPTAPARWTSTRGWPAGRTPAASRRSSTT</sequence>
<organism evidence="3 4">
    <name type="scientific">Halobaculum litoreum</name>
    <dbReference type="NCBI Taxonomy" id="3031998"/>
    <lineage>
        <taxon>Archaea</taxon>
        <taxon>Methanobacteriati</taxon>
        <taxon>Methanobacteriota</taxon>
        <taxon>Stenosarchaea group</taxon>
        <taxon>Halobacteria</taxon>
        <taxon>Halobacteriales</taxon>
        <taxon>Haloferacaceae</taxon>
        <taxon>Halobaculum</taxon>
    </lineage>
</organism>
<proteinExistence type="predicted"/>
<feature type="coiled-coil region" evidence="1">
    <location>
        <begin position="32"/>
        <end position="59"/>
    </location>
</feature>
<keyword evidence="1" id="KW-0175">Coiled coil</keyword>
<gene>
    <name evidence="3" type="ORF">ACFQRB_04125</name>
</gene>
<protein>
    <submittedName>
        <fullName evidence="3">Uncharacterized protein</fullName>
    </submittedName>
</protein>
<evidence type="ECO:0000256" key="1">
    <source>
        <dbReference type="SAM" id="Coils"/>
    </source>
</evidence>
<reference evidence="3 4" key="1">
    <citation type="journal article" date="2019" name="Int. J. Syst. Evol. Microbiol.">
        <title>The Global Catalogue of Microorganisms (GCM) 10K type strain sequencing project: providing services to taxonomists for standard genome sequencing and annotation.</title>
        <authorList>
            <consortium name="The Broad Institute Genomics Platform"/>
            <consortium name="The Broad Institute Genome Sequencing Center for Infectious Disease"/>
            <person name="Wu L."/>
            <person name="Ma J."/>
        </authorList>
    </citation>
    <scope>NUCLEOTIDE SEQUENCE [LARGE SCALE GENOMIC DNA]</scope>
    <source>
        <strain evidence="3 4">DT92</strain>
    </source>
</reference>
<dbReference type="AlphaFoldDB" id="A0ABD5XR09"/>
<evidence type="ECO:0000256" key="2">
    <source>
        <dbReference type="SAM" id="MobiDB-lite"/>
    </source>
</evidence>